<dbReference type="KEGG" id="ttu:TERTU_1763"/>
<dbReference type="HOGENOM" id="CLU_2774538_0_0_6"/>
<reference evidence="1 2" key="1">
    <citation type="journal article" date="2009" name="PLoS ONE">
        <title>The complete genome of Teredinibacter turnerae T7901: an intracellular endosymbiont of marine wood-boring bivalves (shipworms).</title>
        <authorList>
            <person name="Yang J.C."/>
            <person name="Madupu R."/>
            <person name="Durkin A.S."/>
            <person name="Ekborg N.A."/>
            <person name="Pedamallu C.S."/>
            <person name="Hostetler J.B."/>
            <person name="Radune D."/>
            <person name="Toms B.S."/>
            <person name="Henrissat B."/>
            <person name="Coutinho P.M."/>
            <person name="Schwarz S."/>
            <person name="Field L."/>
            <person name="Trindade-Silva A.E."/>
            <person name="Soares C.A.G."/>
            <person name="Elshahawi S."/>
            <person name="Hanora A."/>
            <person name="Schmidt E.W."/>
            <person name="Haygood M.G."/>
            <person name="Posfai J."/>
            <person name="Benner J."/>
            <person name="Madinger C."/>
            <person name="Nove J."/>
            <person name="Anton B."/>
            <person name="Chaudhary K."/>
            <person name="Foster J."/>
            <person name="Holman A."/>
            <person name="Kumar S."/>
            <person name="Lessard P.A."/>
            <person name="Luyten Y.A."/>
            <person name="Slatko B."/>
            <person name="Wood N."/>
            <person name="Wu B."/>
            <person name="Teplitski M."/>
            <person name="Mougous J.D."/>
            <person name="Ward N."/>
            <person name="Eisen J.A."/>
            <person name="Badger J.H."/>
            <person name="Distel D.L."/>
        </authorList>
    </citation>
    <scope>NUCLEOTIDE SEQUENCE [LARGE SCALE GENOMIC DNA]</scope>
    <source>
        <strain evidence="2">ATCC 39867 / T7901</strain>
    </source>
</reference>
<accession>C5BU96</accession>
<dbReference type="EMBL" id="CP001614">
    <property type="protein sequence ID" value="ACR12371.1"/>
    <property type="molecule type" value="Genomic_DNA"/>
</dbReference>
<protein>
    <submittedName>
        <fullName evidence="1">Uncharacterized protein</fullName>
    </submittedName>
</protein>
<organism evidence="1 2">
    <name type="scientific">Teredinibacter turnerae (strain ATCC 39867 / T7901)</name>
    <dbReference type="NCBI Taxonomy" id="377629"/>
    <lineage>
        <taxon>Bacteria</taxon>
        <taxon>Pseudomonadati</taxon>
        <taxon>Pseudomonadota</taxon>
        <taxon>Gammaproteobacteria</taxon>
        <taxon>Cellvibrionales</taxon>
        <taxon>Cellvibrionaceae</taxon>
        <taxon>Teredinibacter</taxon>
    </lineage>
</organism>
<evidence type="ECO:0000313" key="1">
    <source>
        <dbReference type="EMBL" id="ACR12371.1"/>
    </source>
</evidence>
<evidence type="ECO:0000313" key="2">
    <source>
        <dbReference type="Proteomes" id="UP000009080"/>
    </source>
</evidence>
<keyword evidence="2" id="KW-1185">Reference proteome</keyword>
<dbReference type="Proteomes" id="UP000009080">
    <property type="component" value="Chromosome"/>
</dbReference>
<dbReference type="AlphaFoldDB" id="C5BU96"/>
<sequence length="62" mass="7172">MHKNKHSSVGLVAVIVITAYAKNPNYCDQKTLRHIKKTNHFKCAMRTPRKTTNYVQNPNECE</sequence>
<proteinExistence type="predicted"/>
<name>C5BU96_TERTT</name>
<gene>
    <name evidence="1" type="ordered locus">TERTU_1763</name>
</gene>